<dbReference type="eggNOG" id="COG1162">
    <property type="taxonomic scope" value="Bacteria"/>
</dbReference>
<dbReference type="SUPFAM" id="SSF52540">
    <property type="entry name" value="P-loop containing nucleoside triphosphate hydrolases"/>
    <property type="match status" value="1"/>
</dbReference>
<reference evidence="1 2" key="1">
    <citation type="submission" date="2011-06" db="EMBL/GenBank/DDBJ databases">
        <authorList>
            <person name="Muzny D."/>
            <person name="Qin X."/>
            <person name="Deng J."/>
            <person name="Jiang H."/>
            <person name="Liu Y."/>
            <person name="Qu J."/>
            <person name="Song X.-Z."/>
            <person name="Zhang L."/>
            <person name="Thornton R."/>
            <person name="Coyle M."/>
            <person name="Francisco L."/>
            <person name="Jackson L."/>
            <person name="Javaid M."/>
            <person name="Korchina V."/>
            <person name="Kovar C."/>
            <person name="Mata R."/>
            <person name="Mathew T."/>
            <person name="Ngo R."/>
            <person name="Nguyen L."/>
            <person name="Nguyen N."/>
            <person name="Okwuonu G."/>
            <person name="Ongeri F."/>
            <person name="Pham C."/>
            <person name="Simmons D."/>
            <person name="Wilczek-Boney K."/>
            <person name="Hale W."/>
            <person name="Jakkamsetti A."/>
            <person name="Pham P."/>
            <person name="Ruth R."/>
            <person name="San Lucas F."/>
            <person name="Warren J."/>
            <person name="Zhang J."/>
            <person name="Zhao Z."/>
            <person name="Zhou C."/>
            <person name="Zhu D."/>
            <person name="Lee S."/>
            <person name="Bess C."/>
            <person name="Blankenburg K."/>
            <person name="Forbes L."/>
            <person name="Fu Q."/>
            <person name="Gubbala S."/>
            <person name="Hirani K."/>
            <person name="Jayaseelan J.C."/>
            <person name="Lara F."/>
            <person name="Munidasa M."/>
            <person name="Palculict T."/>
            <person name="Patil S."/>
            <person name="Pu L.-L."/>
            <person name="Saada N."/>
            <person name="Tang L."/>
            <person name="Weissenberger G."/>
            <person name="Zhu Y."/>
            <person name="Hemphill L."/>
            <person name="Shang Y."/>
            <person name="Youmans B."/>
            <person name="Ayvaz T."/>
            <person name="Ross M."/>
            <person name="Santibanez J."/>
            <person name="Aqrawi P."/>
            <person name="Gross S."/>
            <person name="Joshi V."/>
            <person name="Fowler G."/>
            <person name="Nazareth L."/>
            <person name="Reid J."/>
            <person name="Worley K."/>
            <person name="Petrosino J."/>
            <person name="Highlander S."/>
            <person name="Gibbs R."/>
        </authorList>
    </citation>
    <scope>NUCLEOTIDE SEQUENCE [LARGE SCALE GENOMIC DNA]</scope>
    <source>
        <strain evidence="1 2">ATCC 29427</strain>
    </source>
</reference>
<dbReference type="PATRIC" id="fig|997350.3.peg.1183"/>
<sequence length="60" mass="7447">MKEHFREFEKNRRHCKFQDCCHINEPGCKIKKLVEEGEIPESRYNSYLQIYNELKERERS</sequence>
<evidence type="ECO:0000313" key="1">
    <source>
        <dbReference type="EMBL" id="EGY79650.1"/>
    </source>
</evidence>
<evidence type="ECO:0008006" key="3">
    <source>
        <dbReference type="Google" id="ProtNLM"/>
    </source>
</evidence>
<keyword evidence="2" id="KW-1185">Reference proteome</keyword>
<dbReference type="HOGENOM" id="CLU_2937609_0_0_9"/>
<dbReference type="InterPro" id="IPR027417">
    <property type="entry name" value="P-loop_NTPase"/>
</dbReference>
<name>G4D4A2_9FIRM</name>
<dbReference type="STRING" id="997350.HMPREF9129_1232"/>
<dbReference type="AlphaFoldDB" id="G4D4A2"/>
<dbReference type="EMBL" id="AGBB01000119">
    <property type="protein sequence ID" value="EGY79650.1"/>
    <property type="molecule type" value="Genomic_DNA"/>
</dbReference>
<evidence type="ECO:0000313" key="2">
    <source>
        <dbReference type="Proteomes" id="UP000003422"/>
    </source>
</evidence>
<proteinExistence type="predicted"/>
<organism evidence="1 2">
    <name type="scientific">Peptoniphilus indolicus ATCC 29427</name>
    <dbReference type="NCBI Taxonomy" id="997350"/>
    <lineage>
        <taxon>Bacteria</taxon>
        <taxon>Bacillati</taxon>
        <taxon>Bacillota</taxon>
        <taxon>Tissierellia</taxon>
        <taxon>Tissierellales</taxon>
        <taxon>Peptoniphilaceae</taxon>
        <taxon>Peptoniphilus</taxon>
    </lineage>
</organism>
<accession>G4D4A2</accession>
<dbReference type="Gene3D" id="1.10.40.50">
    <property type="entry name" value="Probable gtpase engc, domain 3"/>
    <property type="match status" value="1"/>
</dbReference>
<gene>
    <name evidence="1" type="ORF">HMPREF9129_1232</name>
</gene>
<protein>
    <recommendedName>
        <fullName evidence="3">Ribosome biogenesis GTPase RsgA</fullName>
    </recommendedName>
</protein>
<dbReference type="RefSeq" id="WP_004821358.1">
    <property type="nucleotide sequence ID" value="NZ_JH165061.1"/>
</dbReference>
<dbReference type="Proteomes" id="UP000003422">
    <property type="component" value="Unassembled WGS sequence"/>
</dbReference>
<comment type="caution">
    <text evidence="1">The sequence shown here is derived from an EMBL/GenBank/DDBJ whole genome shotgun (WGS) entry which is preliminary data.</text>
</comment>